<keyword evidence="2" id="KW-1133">Transmembrane helix</keyword>
<evidence type="ECO:0000259" key="3">
    <source>
        <dbReference type="PROSITE" id="PS50093"/>
    </source>
</evidence>
<feature type="region of interest" description="Disordered" evidence="1">
    <location>
        <begin position="200"/>
        <end position="219"/>
    </location>
</feature>
<gene>
    <name evidence="4" type="ORF">BROSI_A2504</name>
</gene>
<dbReference type="PROSITE" id="PS50093">
    <property type="entry name" value="PKD"/>
    <property type="match status" value="1"/>
</dbReference>
<accession>A0ABQ0JYZ8</accession>
<name>A0ABQ0JYZ8_9BACT</name>
<evidence type="ECO:0000313" key="4">
    <source>
        <dbReference type="EMBL" id="GAN33969.1"/>
    </source>
</evidence>
<dbReference type="Proteomes" id="UP000032309">
    <property type="component" value="Unassembled WGS sequence"/>
</dbReference>
<keyword evidence="2" id="KW-0812">Transmembrane</keyword>
<dbReference type="RefSeq" id="WP_052564028.1">
    <property type="nucleotide sequence ID" value="NZ_BAFN01000001.1"/>
</dbReference>
<dbReference type="Gene3D" id="2.60.40.10">
    <property type="entry name" value="Immunoglobulins"/>
    <property type="match status" value="3"/>
</dbReference>
<dbReference type="Pfam" id="PF18911">
    <property type="entry name" value="PKD_4"/>
    <property type="match status" value="1"/>
</dbReference>
<dbReference type="CDD" id="cd00146">
    <property type="entry name" value="PKD"/>
    <property type="match status" value="1"/>
</dbReference>
<reference evidence="5" key="1">
    <citation type="journal article" date="2015" name="Genome Announc.">
        <title>Draft Genome Sequence of an Anaerobic Ammonium-Oxidizing Bacterium, "Candidatus Brocadia sinica".</title>
        <authorList>
            <person name="Oshiki M."/>
            <person name="Shinyako-Hata K."/>
            <person name="Satoh H."/>
            <person name="Okabe S."/>
        </authorList>
    </citation>
    <scope>NUCLEOTIDE SEQUENCE [LARGE SCALE GENOMIC DNA]</scope>
    <source>
        <strain evidence="5">JPN1</strain>
    </source>
</reference>
<organism evidence="4 5">
    <name type="scientific">Candidatus Brocadia sinica JPN1</name>
    <dbReference type="NCBI Taxonomy" id="1197129"/>
    <lineage>
        <taxon>Bacteria</taxon>
        <taxon>Pseudomonadati</taxon>
        <taxon>Planctomycetota</taxon>
        <taxon>Candidatus Brocadiia</taxon>
        <taxon>Candidatus Brocadiales</taxon>
        <taxon>Candidatus Brocadiaceae</taxon>
        <taxon>Candidatus Brocadia</taxon>
    </lineage>
</organism>
<dbReference type="InterPro" id="IPR013783">
    <property type="entry name" value="Ig-like_fold"/>
</dbReference>
<evidence type="ECO:0000256" key="1">
    <source>
        <dbReference type="SAM" id="MobiDB-lite"/>
    </source>
</evidence>
<keyword evidence="2" id="KW-0472">Membrane</keyword>
<feature type="transmembrane region" description="Helical" evidence="2">
    <location>
        <begin position="7"/>
        <end position="28"/>
    </location>
</feature>
<comment type="caution">
    <text evidence="4">The sequence shown here is derived from an EMBL/GenBank/DDBJ whole genome shotgun (WGS) entry which is preliminary data.</text>
</comment>
<feature type="compositionally biased region" description="Polar residues" evidence="1">
    <location>
        <begin position="204"/>
        <end position="219"/>
    </location>
</feature>
<dbReference type="InterPro" id="IPR024079">
    <property type="entry name" value="MetalloPept_cat_dom_sf"/>
</dbReference>
<protein>
    <recommendedName>
        <fullName evidence="3">PKD domain-containing protein</fullName>
    </recommendedName>
</protein>
<proteinExistence type="predicted"/>
<dbReference type="InterPro" id="IPR035986">
    <property type="entry name" value="PKD_dom_sf"/>
</dbReference>
<evidence type="ECO:0000256" key="2">
    <source>
        <dbReference type="SAM" id="Phobius"/>
    </source>
</evidence>
<sequence length="838" mass="94098">MKKINYWFLKWFLLFIVVVGINLTGNYMQVTAMEVSLSIAEIAQTADLICIGTVDRQMCQFNNKEFIITEVYFTDIEIVHETERSKQKKFSEIQLSYAGGQVGDKGMRVNDAPILQEGHRYLMFLQDDGKVYMNPVVGGRQGLFEIIHDMDSQKEYLLTPSKKAVVGINTEGIKVSRKRVSHIKNGRIIEEEPKEQISERFKSQLPSPSNPNDSVRQSDILSKRTDDELQLLSLKEFVDFIKNIALKTHLGKKRLKRGSQGRFYRRQNGKMEVEDFKSIVRQKLPTLGEKGNNTTILEVTGESDKRARVYSETVPVPKGGTLGYCGIQSLPIVMEQVPEDWFCYDDNEFSVSMWNNFMDIYRKYADDGNDRGNNGVNEFVGFLDDSQLYNAYGFNWGSGLAVCITYSWDYYNCTEILETDIAFNNAYSWTDDEDYALGNYDVILYRPAVNHEVGHSWGYQQGIYEETYDYDYLSVMHPYYFDIVENGRGIHHPDAYLIRRAYDSQTGILDVVDVGVESYYASDGLHNAETDKSSYFAGENITIEDVTVENMCYNDISDLRIRFYLSTNRTISTKDYQMGGYYYWTTSTGEAYNVDTYTMTIPSDIPPGTYYVGAMVTVDGFEDDDYTSNNTMTLYDTITVQLPNQAPNGVIDTPGGDMTINVGGSVNFTGTGTDPDNNTPLNYLWSFGSGSGISDSAQEDPGLKQFNTAGAFKVSFTVTDTLGLADPTPSTRTITVAPCEAESIDVFPSGLTLTSNNSDDVTVTVKGETGCLVEGVTVTSEIISKNGWKRISVSPESQLTDSNGQAVFEITAKKKKGRATVEFDANGLKTYLNVKVKK</sequence>
<dbReference type="EMBL" id="BAFN01000001">
    <property type="protein sequence ID" value="GAN33969.1"/>
    <property type="molecule type" value="Genomic_DNA"/>
</dbReference>
<feature type="domain" description="PKD" evidence="3">
    <location>
        <begin position="653"/>
        <end position="723"/>
    </location>
</feature>
<dbReference type="SUPFAM" id="SSF49299">
    <property type="entry name" value="PKD domain"/>
    <property type="match status" value="1"/>
</dbReference>
<dbReference type="InterPro" id="IPR000601">
    <property type="entry name" value="PKD_dom"/>
</dbReference>
<dbReference type="InterPro" id="IPR008964">
    <property type="entry name" value="Invasin/intimin_cell_adhesion"/>
</dbReference>
<keyword evidence="5" id="KW-1185">Reference proteome</keyword>
<dbReference type="SUPFAM" id="SSF49373">
    <property type="entry name" value="Invasin/intimin cell-adhesion fragments"/>
    <property type="match status" value="1"/>
</dbReference>
<dbReference type="Gene3D" id="3.40.390.10">
    <property type="entry name" value="Collagenase (Catalytic Domain)"/>
    <property type="match status" value="1"/>
</dbReference>
<evidence type="ECO:0000313" key="5">
    <source>
        <dbReference type="Proteomes" id="UP000032309"/>
    </source>
</evidence>